<dbReference type="EMBL" id="BMPG01000001">
    <property type="protein sequence ID" value="GGL55097.1"/>
    <property type="molecule type" value="Genomic_DNA"/>
</dbReference>
<dbReference type="AlphaFoldDB" id="A0A830FAF8"/>
<evidence type="ECO:0000313" key="1">
    <source>
        <dbReference type="EMBL" id="GGL55097.1"/>
    </source>
</evidence>
<reference evidence="1" key="1">
    <citation type="journal article" date="2014" name="Int. J. Syst. Evol. Microbiol.">
        <title>Complete genome sequence of Corynebacterium casei LMG S-19264T (=DSM 44701T), isolated from a smear-ripened cheese.</title>
        <authorList>
            <consortium name="US DOE Joint Genome Institute (JGI-PGF)"/>
            <person name="Walter F."/>
            <person name="Albersmeier A."/>
            <person name="Kalinowski J."/>
            <person name="Ruckert C."/>
        </authorList>
    </citation>
    <scope>NUCLEOTIDE SEQUENCE</scope>
    <source>
        <strain evidence="1">JCM 19596</strain>
    </source>
</reference>
<accession>A0A830FAF8</accession>
<gene>
    <name evidence="1" type="ORF">GCM10009039_11500</name>
</gene>
<sequence>MTGENVYLSERALEVLDDVQSDFEDRYGFEPSLSQAIISLADGHETFGDE</sequence>
<comment type="caution">
    <text evidence="1">The sequence shown here is derived from an EMBL/GenBank/DDBJ whole genome shotgun (WGS) entry which is preliminary data.</text>
</comment>
<dbReference type="RefSeq" id="WP_188976749.1">
    <property type="nucleotide sequence ID" value="NZ_BMPG01000001.1"/>
</dbReference>
<keyword evidence="2" id="KW-1185">Reference proteome</keyword>
<evidence type="ECO:0000313" key="2">
    <source>
        <dbReference type="Proteomes" id="UP000607197"/>
    </source>
</evidence>
<organism evidence="1 2">
    <name type="scientific">Halocalculus aciditolerans</name>
    <dbReference type="NCBI Taxonomy" id="1383812"/>
    <lineage>
        <taxon>Archaea</taxon>
        <taxon>Methanobacteriati</taxon>
        <taxon>Methanobacteriota</taxon>
        <taxon>Stenosarchaea group</taxon>
        <taxon>Halobacteria</taxon>
        <taxon>Halobacteriales</taxon>
        <taxon>Halobacteriaceae</taxon>
        <taxon>Halocalculus</taxon>
    </lineage>
</organism>
<protein>
    <submittedName>
        <fullName evidence="1">Uncharacterized protein</fullName>
    </submittedName>
</protein>
<name>A0A830FAF8_9EURY</name>
<dbReference type="Proteomes" id="UP000607197">
    <property type="component" value="Unassembled WGS sequence"/>
</dbReference>
<proteinExistence type="predicted"/>
<reference evidence="1" key="2">
    <citation type="submission" date="2020-09" db="EMBL/GenBank/DDBJ databases">
        <authorList>
            <person name="Sun Q."/>
            <person name="Ohkuma M."/>
        </authorList>
    </citation>
    <scope>NUCLEOTIDE SEQUENCE</scope>
    <source>
        <strain evidence="1">JCM 19596</strain>
    </source>
</reference>